<keyword evidence="9" id="KW-1185">Reference proteome</keyword>
<evidence type="ECO:0000256" key="6">
    <source>
        <dbReference type="SAM" id="MobiDB-lite"/>
    </source>
</evidence>
<sequence>MEKHKLNSLITSFTPDGELLAILSPDGAIKIWNTSNGSLMLEWRQSDVSCYSCMACSFVGKKRKKGSSCLLLALGTTEGDVCVVDAFTGVSKWKSSACHPGGVVGLAFARKGRSLHTVGSNGMASERNSESAEVIREWSASKKAISSSAFSSDETMLTVVSNRTRILSLEDGTELLKFSNDLGPVQLISMTNNAKLVITSGFREKYVKLWWCELSSKIVSAGPVLSIGHPPLVLECKNKEEEEDNGVVVLALSQTGTVHVWDFKSMSQDEVRPTNIAVKSHKSEMGKQKDASGNKRHSSIFAAKLQALSGERKLKALIAYGLPDSPQFSVVDISSTGENIIVTARDEAAIDLENGILAEEESTVASTNRQLKKKRDASEFDVDVATKDADDTDHGEAIDGVLVQDDMNEPTMGEKLASLNQLNIDNADSLEKQESPSHAKTPSADSVNILLKQALHADDRALLLDCLYTQDEKVIANSVSQLRASDVIKLLHSLISIIQSRGAILACALPWLRNLLLHHASGIMSQQSSLLALNSLYQLIESRVSTFQPALQLSICLDTLYAGVVDYTSGDNENITPAIYEDNDESDEAESDDAMETDQESNEDAAFGEADYVSDIEGSDDMSE</sequence>
<protein>
    <recommendedName>
        <fullName evidence="7">Small-subunit processome Utp12 domain-containing protein</fullName>
    </recommendedName>
</protein>
<evidence type="ECO:0000256" key="5">
    <source>
        <dbReference type="PROSITE-ProRule" id="PRU00221"/>
    </source>
</evidence>
<dbReference type="PROSITE" id="PS50294">
    <property type="entry name" value="WD_REPEATS_REGION"/>
    <property type="match status" value="1"/>
</dbReference>
<dbReference type="InterPro" id="IPR011047">
    <property type="entry name" value="Quinoprotein_ADH-like_sf"/>
</dbReference>
<dbReference type="InterPro" id="IPR001680">
    <property type="entry name" value="WD40_rpt"/>
</dbReference>
<evidence type="ECO:0000256" key="2">
    <source>
        <dbReference type="ARBA" id="ARBA00022574"/>
    </source>
</evidence>
<dbReference type="Gene3D" id="2.130.10.10">
    <property type="entry name" value="YVTN repeat-like/Quinoprotein amine dehydrogenase"/>
    <property type="match status" value="2"/>
</dbReference>
<gene>
    <name evidence="8" type="ORF">K2173_024538</name>
</gene>
<feature type="repeat" description="WD" evidence="5">
    <location>
        <begin position="1"/>
        <end position="42"/>
    </location>
</feature>
<keyword evidence="2 5" id="KW-0853">WD repeat</keyword>
<dbReference type="Proteomes" id="UP001159364">
    <property type="component" value="Linkage Group LG09"/>
</dbReference>
<evidence type="ECO:0000256" key="3">
    <source>
        <dbReference type="ARBA" id="ARBA00022737"/>
    </source>
</evidence>
<comment type="caution">
    <text evidence="8">The sequence shown here is derived from an EMBL/GenBank/DDBJ whole genome shotgun (WGS) entry which is preliminary data.</text>
</comment>
<proteinExistence type="predicted"/>
<name>A0AAV8SVD1_9ROSI</name>
<dbReference type="GO" id="GO:0005730">
    <property type="term" value="C:nucleolus"/>
    <property type="evidence" value="ECO:0007669"/>
    <property type="project" value="UniProtKB-SubCell"/>
</dbReference>
<evidence type="ECO:0000259" key="7">
    <source>
        <dbReference type="Pfam" id="PF04003"/>
    </source>
</evidence>
<evidence type="ECO:0000313" key="8">
    <source>
        <dbReference type="EMBL" id="KAJ8755993.1"/>
    </source>
</evidence>
<dbReference type="PROSITE" id="PS00678">
    <property type="entry name" value="WD_REPEATS_1"/>
    <property type="match status" value="1"/>
</dbReference>
<feature type="region of interest" description="Disordered" evidence="6">
    <location>
        <begin position="574"/>
        <end position="624"/>
    </location>
</feature>
<comment type="subcellular location">
    <subcellularLocation>
        <location evidence="1">Nucleus</location>
        <location evidence="1">Nucleolus</location>
    </subcellularLocation>
</comment>
<feature type="domain" description="Small-subunit processome Utp12" evidence="7">
    <location>
        <begin position="459"/>
        <end position="558"/>
    </location>
</feature>
<dbReference type="Pfam" id="PF04003">
    <property type="entry name" value="Utp12"/>
    <property type="match status" value="1"/>
</dbReference>
<evidence type="ECO:0000256" key="1">
    <source>
        <dbReference type="ARBA" id="ARBA00004604"/>
    </source>
</evidence>
<dbReference type="EMBL" id="JAIWQS010000009">
    <property type="protein sequence ID" value="KAJ8755993.1"/>
    <property type="molecule type" value="Genomic_DNA"/>
</dbReference>
<feature type="compositionally biased region" description="Acidic residues" evidence="6">
    <location>
        <begin position="612"/>
        <end position="624"/>
    </location>
</feature>
<evidence type="ECO:0000256" key="4">
    <source>
        <dbReference type="ARBA" id="ARBA00023242"/>
    </source>
</evidence>
<accession>A0AAV8SVD1</accession>
<reference evidence="8 9" key="1">
    <citation type="submission" date="2021-09" db="EMBL/GenBank/DDBJ databases">
        <title>Genomic insights and catalytic innovation underlie evolution of tropane alkaloids biosynthesis.</title>
        <authorList>
            <person name="Wang Y.-J."/>
            <person name="Tian T."/>
            <person name="Huang J.-P."/>
            <person name="Huang S.-X."/>
        </authorList>
    </citation>
    <scope>NUCLEOTIDE SEQUENCE [LARGE SCALE GENOMIC DNA]</scope>
    <source>
        <strain evidence="8">KIB-2018</strain>
        <tissue evidence="8">Leaf</tissue>
    </source>
</reference>
<keyword evidence="3" id="KW-0677">Repeat</keyword>
<dbReference type="AlphaFoldDB" id="A0AAV8SVD1"/>
<dbReference type="InterPro" id="IPR007148">
    <property type="entry name" value="SSU_processome_Utp12"/>
</dbReference>
<dbReference type="PANTHER" id="PTHR45290">
    <property type="entry name" value="OS03G0300300 PROTEIN"/>
    <property type="match status" value="1"/>
</dbReference>
<dbReference type="SUPFAM" id="SSF50998">
    <property type="entry name" value="Quinoprotein alcohol dehydrogenase-like"/>
    <property type="match status" value="1"/>
</dbReference>
<dbReference type="PANTHER" id="PTHR45290:SF3">
    <property type="entry name" value="OS01G0649000 PROTEIN"/>
    <property type="match status" value="1"/>
</dbReference>
<keyword evidence="4" id="KW-0539">Nucleus</keyword>
<evidence type="ECO:0000313" key="9">
    <source>
        <dbReference type="Proteomes" id="UP001159364"/>
    </source>
</evidence>
<dbReference type="PROSITE" id="PS50082">
    <property type="entry name" value="WD_REPEATS_2"/>
    <property type="match status" value="1"/>
</dbReference>
<organism evidence="8 9">
    <name type="scientific">Erythroxylum novogranatense</name>
    <dbReference type="NCBI Taxonomy" id="1862640"/>
    <lineage>
        <taxon>Eukaryota</taxon>
        <taxon>Viridiplantae</taxon>
        <taxon>Streptophyta</taxon>
        <taxon>Embryophyta</taxon>
        <taxon>Tracheophyta</taxon>
        <taxon>Spermatophyta</taxon>
        <taxon>Magnoliopsida</taxon>
        <taxon>eudicotyledons</taxon>
        <taxon>Gunneridae</taxon>
        <taxon>Pentapetalae</taxon>
        <taxon>rosids</taxon>
        <taxon>fabids</taxon>
        <taxon>Malpighiales</taxon>
        <taxon>Erythroxylaceae</taxon>
        <taxon>Erythroxylum</taxon>
    </lineage>
</organism>
<dbReference type="InterPro" id="IPR019775">
    <property type="entry name" value="WD40_repeat_CS"/>
</dbReference>
<feature type="compositionally biased region" description="Acidic residues" evidence="6">
    <location>
        <begin position="581"/>
        <end position="603"/>
    </location>
</feature>
<dbReference type="InterPro" id="IPR015943">
    <property type="entry name" value="WD40/YVTN_repeat-like_dom_sf"/>
</dbReference>